<feature type="region of interest" description="Disordered" evidence="1">
    <location>
        <begin position="1"/>
        <end position="223"/>
    </location>
</feature>
<evidence type="ECO:0000313" key="2">
    <source>
        <dbReference type="EMBL" id="KAG8510195.1"/>
    </source>
</evidence>
<evidence type="ECO:0000256" key="1">
    <source>
        <dbReference type="SAM" id="MobiDB-lite"/>
    </source>
</evidence>
<feature type="compositionally biased region" description="Low complexity" evidence="1">
    <location>
        <begin position="150"/>
        <end position="166"/>
    </location>
</feature>
<feature type="compositionally biased region" description="Basic residues" evidence="1">
    <location>
        <begin position="167"/>
        <end position="193"/>
    </location>
</feature>
<dbReference type="EMBL" id="JAGFMF010011892">
    <property type="protein sequence ID" value="KAG8510195.1"/>
    <property type="molecule type" value="Genomic_DNA"/>
</dbReference>
<gene>
    <name evidence="2" type="ORF">J0S82_006434</name>
</gene>
<evidence type="ECO:0000313" key="3">
    <source>
        <dbReference type="Proteomes" id="UP000700334"/>
    </source>
</evidence>
<sequence length="512" mass="52563">MQRAPLGLAARTPVPGPGGSDARPPARQAHGRPSGADTAPSAARGARRTSSPHAARVAVPTVPARRARQGGTSGRRNYNSQQPPRGPTRGAAAIVRGGSEAVAGPSCPLGSGAGAVRAPARAAPARVPTAPPRPAAPRLQPRGSGPGPRGAPAPGALCPRAALGAQPRRRPAGGRSPRRRRGAAARGGARRARRAQDVCSQRGPPARTKGAGPGSGQAGACVRTAGPLTSGPCRALCPQDSVQPEEESPEEGCRPPAPPAVQTQPLDRASGLPLASLMGFADDFSPGVRPVSVSLANAGHCFREKSCQRLSGWLGHSASPSCLSARTLGGSSLVRRGQWTRVSVLDPQGSGLAQPGKSPCCSISSPHPVPSPCSRNCFLLKSLRPEPGWDSLAFDVAPAVSLPVCSCGSTGVRLALWCRVLLGLLHAGHGVAKPEVIALLERGEEPWPAQQARPQPAPKGCTSLVLFTQRPPGLPRVVEAAPEPRPAQGTFQGHGHLTEEAKATRWEHLEGQ</sequence>
<name>A0A8J6A1Z5_GALPY</name>
<organism evidence="2 3">
    <name type="scientific">Galemys pyrenaicus</name>
    <name type="common">Iberian desman</name>
    <name type="synonym">Pyrenean desman</name>
    <dbReference type="NCBI Taxonomy" id="202257"/>
    <lineage>
        <taxon>Eukaryota</taxon>
        <taxon>Metazoa</taxon>
        <taxon>Chordata</taxon>
        <taxon>Craniata</taxon>
        <taxon>Vertebrata</taxon>
        <taxon>Euteleostomi</taxon>
        <taxon>Mammalia</taxon>
        <taxon>Eutheria</taxon>
        <taxon>Laurasiatheria</taxon>
        <taxon>Eulipotyphla</taxon>
        <taxon>Talpidae</taxon>
        <taxon>Galemys</taxon>
    </lineage>
</organism>
<protein>
    <submittedName>
        <fullName evidence="2">Uncharacterized protein</fullName>
    </submittedName>
</protein>
<feature type="compositionally biased region" description="Low complexity" evidence="1">
    <location>
        <begin position="52"/>
        <end position="64"/>
    </location>
</feature>
<feature type="compositionally biased region" description="Basic and acidic residues" evidence="1">
    <location>
        <begin position="496"/>
        <end position="512"/>
    </location>
</feature>
<dbReference type="AlphaFoldDB" id="A0A8J6A1Z5"/>
<reference evidence="2" key="1">
    <citation type="journal article" date="2021" name="Evol. Appl.">
        <title>The genome of the Pyrenean desman and the effects of bottlenecks and inbreeding on the genomic landscape of an endangered species.</title>
        <authorList>
            <person name="Escoda L."/>
            <person name="Castresana J."/>
        </authorList>
    </citation>
    <scope>NUCLEOTIDE SEQUENCE</scope>
    <source>
        <strain evidence="2">IBE-C5619</strain>
    </source>
</reference>
<proteinExistence type="predicted"/>
<comment type="caution">
    <text evidence="2">The sequence shown here is derived from an EMBL/GenBank/DDBJ whole genome shotgun (WGS) entry which is preliminary data.</text>
</comment>
<keyword evidence="3" id="KW-1185">Reference proteome</keyword>
<feature type="region of interest" description="Disordered" evidence="1">
    <location>
        <begin position="483"/>
        <end position="512"/>
    </location>
</feature>
<dbReference type="Proteomes" id="UP000700334">
    <property type="component" value="Unassembled WGS sequence"/>
</dbReference>
<feature type="compositionally biased region" description="Polar residues" evidence="1">
    <location>
        <begin position="74"/>
        <end position="83"/>
    </location>
</feature>
<feature type="compositionally biased region" description="Low complexity" evidence="1">
    <location>
        <begin position="114"/>
        <end position="128"/>
    </location>
</feature>
<feature type="region of interest" description="Disordered" evidence="1">
    <location>
        <begin position="237"/>
        <end position="266"/>
    </location>
</feature>
<accession>A0A8J6A1Z5</accession>